<dbReference type="EMBL" id="BTSX01000002">
    <property type="protein sequence ID" value="GMS85135.1"/>
    <property type="molecule type" value="Genomic_DNA"/>
</dbReference>
<proteinExistence type="predicted"/>
<evidence type="ECO:0000313" key="2">
    <source>
        <dbReference type="Proteomes" id="UP001432027"/>
    </source>
</evidence>
<comment type="caution">
    <text evidence="1">The sequence shown here is derived from an EMBL/GenBank/DDBJ whole genome shotgun (WGS) entry which is preliminary data.</text>
</comment>
<keyword evidence="2" id="KW-1185">Reference proteome</keyword>
<name>A0AAV5SRB7_9BILA</name>
<feature type="non-terminal residue" evidence="1">
    <location>
        <position position="65"/>
    </location>
</feature>
<dbReference type="Proteomes" id="UP001432027">
    <property type="component" value="Unassembled WGS sequence"/>
</dbReference>
<accession>A0AAV5SRB7</accession>
<evidence type="ECO:0008006" key="3">
    <source>
        <dbReference type="Google" id="ProtNLM"/>
    </source>
</evidence>
<dbReference type="AlphaFoldDB" id="A0AAV5SRB7"/>
<evidence type="ECO:0000313" key="1">
    <source>
        <dbReference type="EMBL" id="GMS85135.1"/>
    </source>
</evidence>
<gene>
    <name evidence="1" type="ORF">PENTCL1PPCAC_7310</name>
</gene>
<reference evidence="1" key="1">
    <citation type="submission" date="2023-10" db="EMBL/GenBank/DDBJ databases">
        <title>Genome assembly of Pristionchus species.</title>
        <authorList>
            <person name="Yoshida K."/>
            <person name="Sommer R.J."/>
        </authorList>
    </citation>
    <scope>NUCLEOTIDE SEQUENCE</scope>
    <source>
        <strain evidence="1">RS0144</strain>
    </source>
</reference>
<protein>
    <recommendedName>
        <fullName evidence="3">Biogenesis of lysosome-related organelles complex 1 subunit 5</fullName>
    </recommendedName>
</protein>
<organism evidence="1 2">
    <name type="scientific">Pristionchus entomophagus</name>
    <dbReference type="NCBI Taxonomy" id="358040"/>
    <lineage>
        <taxon>Eukaryota</taxon>
        <taxon>Metazoa</taxon>
        <taxon>Ecdysozoa</taxon>
        <taxon>Nematoda</taxon>
        <taxon>Chromadorea</taxon>
        <taxon>Rhabditida</taxon>
        <taxon>Rhabditina</taxon>
        <taxon>Diplogasteromorpha</taxon>
        <taxon>Diplogasteroidea</taxon>
        <taxon>Neodiplogasteridae</taxon>
        <taxon>Pristionchus</taxon>
    </lineage>
</organism>
<sequence>MRVLEAETNRQAKMQATNWRTRYDELFDQVTETEKKHRKEIESHHELASCFNEKLDDAFKQTLAM</sequence>